<dbReference type="AlphaFoldDB" id="A0A5C6RS99"/>
<organism evidence="1 2">
    <name type="scientific">Vicingus serpentipes</name>
    <dbReference type="NCBI Taxonomy" id="1926625"/>
    <lineage>
        <taxon>Bacteria</taxon>
        <taxon>Pseudomonadati</taxon>
        <taxon>Bacteroidota</taxon>
        <taxon>Flavobacteriia</taxon>
        <taxon>Flavobacteriales</taxon>
        <taxon>Vicingaceae</taxon>
        <taxon>Vicingus</taxon>
    </lineage>
</organism>
<evidence type="ECO:0000313" key="1">
    <source>
        <dbReference type="EMBL" id="TXB64824.1"/>
    </source>
</evidence>
<dbReference type="SUPFAM" id="SSF49464">
    <property type="entry name" value="Carboxypeptidase regulatory domain-like"/>
    <property type="match status" value="1"/>
</dbReference>
<dbReference type="Proteomes" id="UP000321721">
    <property type="component" value="Unassembled WGS sequence"/>
</dbReference>
<proteinExistence type="predicted"/>
<comment type="caution">
    <text evidence="1">The sequence shown here is derived from an EMBL/GenBank/DDBJ whole genome shotgun (WGS) entry which is preliminary data.</text>
</comment>
<keyword evidence="2" id="KW-1185">Reference proteome</keyword>
<name>A0A5C6RS99_9FLAO</name>
<accession>A0A5C6RS99</accession>
<evidence type="ECO:0008006" key="3">
    <source>
        <dbReference type="Google" id="ProtNLM"/>
    </source>
</evidence>
<dbReference type="EMBL" id="VOOS01000004">
    <property type="protein sequence ID" value="TXB64824.1"/>
    <property type="molecule type" value="Genomic_DNA"/>
</dbReference>
<reference evidence="1 2" key="1">
    <citation type="submission" date="2019-08" db="EMBL/GenBank/DDBJ databases">
        <title>Genome of Vicingus serpentipes NCIMB 15042.</title>
        <authorList>
            <person name="Bowman J.P."/>
        </authorList>
    </citation>
    <scope>NUCLEOTIDE SEQUENCE [LARGE SCALE GENOMIC DNA]</scope>
    <source>
        <strain evidence="1 2">NCIMB 15042</strain>
    </source>
</reference>
<dbReference type="OrthoDB" id="604691at2"/>
<dbReference type="Pfam" id="PF18939">
    <property type="entry name" value="DUF5686"/>
    <property type="match status" value="1"/>
</dbReference>
<dbReference type="Gene3D" id="2.60.40.1120">
    <property type="entry name" value="Carboxypeptidase-like, regulatory domain"/>
    <property type="match status" value="1"/>
</dbReference>
<sequence length="846" mass="96670">MRLKFSFLIKLNVSLNPVVISQKYEIVFAEIIVNSLRKNITLKHFLSILFGLFSLVTIYGQNTIKGKVIDEKTKEALPFVNIIDNNNNGATTDIDGNFSIVSTKSINSLKFSYVGYQVAEINVSNQQYIVAKLTSTSYELNEFVLLPGENPAHRIINNVVANRKIHNPEKSLDFKYESYNKLYITGAVDTAILNNPEKISSLDTNNQKAIEFLEKHHLFLMESVTERKYMQPDKSYEKVLASRVSGLQNNTFSLIATEIQSFSFYEEMLTVMDNSYLNPISVNSSNKYFFLIEDTTFSGSDTVFVISFRPKKGKNFKGLKGLLYINTNGFAVQNVIAEPAQEEEGFGVKIQQQYEKIENSWFPVQLNTTILFKTAQINDFKMLGIGKSYLKNIEINPDLNKKEFGIITTEVADDVTKKDEAFWFKYRGDTLSEKEQATYHVIDSVGKAENFDKKITGLEALLTGKLKWGYVNLDLNRFVKYNDYEGFRLGAGLHTSSKVSKVFSIGGYAAYGTKDKTVKYGGDFNTIISKQSDIELNFSYQKDVVEPGVVQFNSYEKPLLSAASNRNFYLSRMNDNEKMEARFQFRTLRYLKVFLFANQEKVSVTNNYFYRNKIDDNTTLFVQDYTFAEVGAEFKYAFKQKVIQTLNYKYAKATKYPILYAKVEQGLNQADGDYEYTRFTFRTEKQFNIKNIGKPKFFIETGFIVGDAPIVKMNTSIGTFKPKNFLVATENAFETMLPYEFFSDRFASLHFRHNFGSLLLKIKKFAPEFVVTTSVGYGDLSKPQNHGGVVFKTMEKGFYESGIAINNILKANFSTFGVSAHYRYGPYQFKKASENFTVKMSLGYSF</sequence>
<dbReference type="InterPro" id="IPR008969">
    <property type="entry name" value="CarboxyPept-like_regulatory"/>
</dbReference>
<gene>
    <name evidence="1" type="ORF">FRY74_10255</name>
</gene>
<dbReference type="Pfam" id="PF13715">
    <property type="entry name" value="CarbopepD_reg_2"/>
    <property type="match status" value="1"/>
</dbReference>
<evidence type="ECO:0000313" key="2">
    <source>
        <dbReference type="Proteomes" id="UP000321721"/>
    </source>
</evidence>
<dbReference type="InterPro" id="IPR043741">
    <property type="entry name" value="DUF5686"/>
</dbReference>
<protein>
    <recommendedName>
        <fullName evidence="3">Carboxypeptidase-like regulatory domain-containing protein</fullName>
    </recommendedName>
</protein>